<evidence type="ECO:0000256" key="1">
    <source>
        <dbReference type="SAM" id="Phobius"/>
    </source>
</evidence>
<comment type="caution">
    <text evidence="2">The sequence shown here is derived from an EMBL/GenBank/DDBJ whole genome shotgun (WGS) entry which is preliminary data.</text>
</comment>
<proteinExistence type="predicted"/>
<gene>
    <name evidence="2" type="ORF">L1I42_02140</name>
</gene>
<name>A0ABS9E359_9HYPH</name>
<reference evidence="2 3" key="1">
    <citation type="submission" date="2022-01" db="EMBL/GenBank/DDBJ databases">
        <title>Maritalea mediterranea sp. nov., isolated from marine plastic residues from the Malva-rosa beach (Valencia, Spain).</title>
        <authorList>
            <person name="Vidal-Verdu A."/>
            <person name="Molina-Menor E."/>
            <person name="Pascual J."/>
            <person name="Pereto J."/>
            <person name="Porcar M."/>
        </authorList>
    </citation>
    <scope>NUCLEOTIDE SEQUENCE [LARGE SCALE GENOMIC DNA]</scope>
    <source>
        <strain evidence="2 3">P4.10X</strain>
    </source>
</reference>
<evidence type="ECO:0008006" key="4">
    <source>
        <dbReference type="Google" id="ProtNLM"/>
    </source>
</evidence>
<sequence length="200" mass="21863">MWNRNPIDDIQTMLVMGHRNVSLPRHSFYLWGGVSGLLLLVTDNLITLTRFPDPGLRTFLQLIWLGSVLGAAFWLDRCWLNKLRADCGEPLSFAQIQLRKIWQLSLILGLGAAIGVNQLGAGHLIYGVWLITAGVVLFSHGLFGHKSLEALGSVYVCAGLSLICFNVPSDPARFTAAAFLGIGLPAIEFCLGHITRADHA</sequence>
<dbReference type="EMBL" id="JAKGTI010000001">
    <property type="protein sequence ID" value="MCF4097286.1"/>
    <property type="molecule type" value="Genomic_DNA"/>
</dbReference>
<evidence type="ECO:0000313" key="3">
    <source>
        <dbReference type="Proteomes" id="UP001201217"/>
    </source>
</evidence>
<feature type="transmembrane region" description="Helical" evidence="1">
    <location>
        <begin position="174"/>
        <end position="194"/>
    </location>
</feature>
<feature type="transmembrane region" description="Helical" evidence="1">
    <location>
        <begin position="150"/>
        <end position="168"/>
    </location>
</feature>
<dbReference type="RefSeq" id="WP_236112858.1">
    <property type="nucleotide sequence ID" value="NZ_JAKGTI010000001.1"/>
</dbReference>
<feature type="transmembrane region" description="Helical" evidence="1">
    <location>
        <begin position="59"/>
        <end position="80"/>
    </location>
</feature>
<feature type="transmembrane region" description="Helical" evidence="1">
    <location>
        <begin position="125"/>
        <end position="143"/>
    </location>
</feature>
<feature type="transmembrane region" description="Helical" evidence="1">
    <location>
        <begin position="101"/>
        <end position="119"/>
    </location>
</feature>
<accession>A0ABS9E359</accession>
<dbReference type="Proteomes" id="UP001201217">
    <property type="component" value="Unassembled WGS sequence"/>
</dbReference>
<keyword evidence="3" id="KW-1185">Reference proteome</keyword>
<feature type="transmembrane region" description="Helical" evidence="1">
    <location>
        <begin position="28"/>
        <end position="47"/>
    </location>
</feature>
<evidence type="ECO:0000313" key="2">
    <source>
        <dbReference type="EMBL" id="MCF4097286.1"/>
    </source>
</evidence>
<keyword evidence="1" id="KW-0472">Membrane</keyword>
<keyword evidence="1" id="KW-1133">Transmembrane helix</keyword>
<organism evidence="2 3">
    <name type="scientific">Maritalea mediterranea</name>
    <dbReference type="NCBI Taxonomy" id="2909667"/>
    <lineage>
        <taxon>Bacteria</taxon>
        <taxon>Pseudomonadati</taxon>
        <taxon>Pseudomonadota</taxon>
        <taxon>Alphaproteobacteria</taxon>
        <taxon>Hyphomicrobiales</taxon>
        <taxon>Devosiaceae</taxon>
        <taxon>Maritalea</taxon>
    </lineage>
</organism>
<keyword evidence="1" id="KW-0812">Transmembrane</keyword>
<protein>
    <recommendedName>
        <fullName evidence="4">DUF2157 domain-containing protein</fullName>
    </recommendedName>
</protein>